<feature type="domain" description="SbsA Ig-like" evidence="3">
    <location>
        <begin position="286"/>
        <end position="399"/>
    </location>
</feature>
<dbReference type="PROSITE" id="PS51257">
    <property type="entry name" value="PROKAR_LIPOPROTEIN"/>
    <property type="match status" value="1"/>
</dbReference>
<reference evidence="4" key="1">
    <citation type="submission" date="2016-10" db="EMBL/GenBank/DDBJ databases">
        <title>Sequence of Gallionella enrichment culture.</title>
        <authorList>
            <person name="Poehlein A."/>
            <person name="Muehling M."/>
            <person name="Daniel R."/>
        </authorList>
    </citation>
    <scope>NUCLEOTIDE SEQUENCE</scope>
</reference>
<comment type="caution">
    <text evidence="4">The sequence shown here is derived from an EMBL/GenBank/DDBJ whole genome shotgun (WGS) entry which is preliminary data.</text>
</comment>
<dbReference type="InterPro" id="IPR021884">
    <property type="entry name" value="Ice-bd_prot"/>
</dbReference>
<dbReference type="Gene3D" id="2.60.40.1220">
    <property type="match status" value="3"/>
</dbReference>
<protein>
    <recommendedName>
        <fullName evidence="3">SbsA Ig-like domain-containing protein</fullName>
    </recommendedName>
</protein>
<feature type="domain" description="SbsA Ig-like" evidence="3">
    <location>
        <begin position="45"/>
        <end position="152"/>
    </location>
</feature>
<comment type="similarity">
    <text evidence="1">Belongs to the ice-binding protein family.</text>
</comment>
<dbReference type="EMBL" id="MLJW01000230">
    <property type="protein sequence ID" value="OIQ92504.1"/>
    <property type="molecule type" value="Genomic_DNA"/>
</dbReference>
<evidence type="ECO:0000259" key="3">
    <source>
        <dbReference type="Pfam" id="PF13205"/>
    </source>
</evidence>
<dbReference type="AlphaFoldDB" id="A0A1J5R904"/>
<name>A0A1J5R904_9ZZZZ</name>
<dbReference type="Pfam" id="PF11999">
    <property type="entry name" value="Ice_binding"/>
    <property type="match status" value="1"/>
</dbReference>
<evidence type="ECO:0000313" key="4">
    <source>
        <dbReference type="EMBL" id="OIQ92504.1"/>
    </source>
</evidence>
<organism evidence="4">
    <name type="scientific">mine drainage metagenome</name>
    <dbReference type="NCBI Taxonomy" id="410659"/>
    <lineage>
        <taxon>unclassified sequences</taxon>
        <taxon>metagenomes</taxon>
        <taxon>ecological metagenomes</taxon>
    </lineage>
</organism>
<gene>
    <name evidence="4" type="ORF">GALL_255770</name>
</gene>
<dbReference type="InterPro" id="IPR032812">
    <property type="entry name" value="SbsA_Ig"/>
</dbReference>
<dbReference type="InterPro" id="IPR014755">
    <property type="entry name" value="Cu-Rt/internalin_Ig-like"/>
</dbReference>
<evidence type="ECO:0000256" key="1">
    <source>
        <dbReference type="ARBA" id="ARBA00005445"/>
    </source>
</evidence>
<evidence type="ECO:0000256" key="2">
    <source>
        <dbReference type="ARBA" id="ARBA00022729"/>
    </source>
</evidence>
<accession>A0A1J5R904</accession>
<keyword evidence="2" id="KW-0732">Signal</keyword>
<feature type="domain" description="SbsA Ig-like" evidence="3">
    <location>
        <begin position="157"/>
        <end position="276"/>
    </location>
</feature>
<proteinExistence type="inferred from homology"/>
<dbReference type="Pfam" id="PF13205">
    <property type="entry name" value="Big_5"/>
    <property type="match status" value="3"/>
</dbReference>
<sequence length="660" mass="64521">MNRFESVTRPLKWLMALLLVAIAAGCGGGGGGRSPILGVGGIVAIAPTVTAVAPVNNASGVPINNTIITANFSEPMAPLTGGASFTVTCTTAPCVNPAGTVALDATSRIATYTLSPGSTLTPLSNYTATVTGAKSIATGLALASPYVWHFTTGAALDTTRPRVTLTVPATTIPGPTSGVPTNTAISAVFTEDMAPATITAASFTLSCTTPCTAPAGSVSYAVGSRTAVFTPAAALAVGTTYTATITTAATDLAGNQLAGNQASLPAASNYVWTFSTAASAVPAANVSVLSTNPAAAAVNVPTSATINASFSAPANWRIDPLTLTTATFTVTGPAPGLTPVTAASVVLDSATGRIATFTPLSALAAGVTYTATIKGGANGVKDLAVPADTMASDYTWNFTVASASVTPPPPTQIPLGSASTFGTFGGSAGMTSSGLETIVNGDIGTTAVSTAVTGFHDAGPGCTYTETPLNIGTVNGLIYTAAPPPTVACPSEGTAATFAIALQARADALTAYNALVAMPVGANPGGNLAGLTLAPGVYTAPAGSFLIQGGDLTLDAQGNANAVWVFQMATTLTVGGPGAAAPQSVILTNGAQAKNVFWQVGSAATINAGGGGTMVGTIIAQAGAAFSTGGNVAIVTLNGRALSLGASVTLVNTVINVPAP</sequence>